<evidence type="ECO:0000313" key="11">
    <source>
        <dbReference type="Proteomes" id="UP001610446"/>
    </source>
</evidence>
<dbReference type="EMBL" id="JBFXLU010000135">
    <property type="protein sequence ID" value="KAL2839274.1"/>
    <property type="molecule type" value="Genomic_DNA"/>
</dbReference>
<evidence type="ECO:0000256" key="2">
    <source>
        <dbReference type="ARBA" id="ARBA00009152"/>
    </source>
</evidence>
<comment type="pathway">
    <text evidence="1 8">Amino-acid biosynthesis; L-histidine biosynthesis; L-histidine from 5-phospho-alpha-D-ribose 1-diphosphate: step 8/9.</text>
</comment>
<dbReference type="SUPFAM" id="SSF89550">
    <property type="entry name" value="PHP domain-like"/>
    <property type="match status" value="1"/>
</dbReference>
<keyword evidence="6 8" id="KW-0368">Histidine biosynthesis</keyword>
<proteinExistence type="inferred from homology"/>
<evidence type="ECO:0000256" key="6">
    <source>
        <dbReference type="ARBA" id="ARBA00023102"/>
    </source>
</evidence>
<organism evidence="10 11">
    <name type="scientific">Aspergillus pseudoustus</name>
    <dbReference type="NCBI Taxonomy" id="1810923"/>
    <lineage>
        <taxon>Eukaryota</taxon>
        <taxon>Fungi</taxon>
        <taxon>Dikarya</taxon>
        <taxon>Ascomycota</taxon>
        <taxon>Pezizomycotina</taxon>
        <taxon>Eurotiomycetes</taxon>
        <taxon>Eurotiomycetidae</taxon>
        <taxon>Eurotiales</taxon>
        <taxon>Aspergillaceae</taxon>
        <taxon>Aspergillus</taxon>
        <taxon>Aspergillus subgen. Nidulantes</taxon>
    </lineage>
</organism>
<comment type="catalytic activity">
    <reaction evidence="7 8">
        <text>L-histidinol phosphate + H2O = L-histidinol + phosphate</text>
        <dbReference type="Rhea" id="RHEA:14465"/>
        <dbReference type="ChEBI" id="CHEBI:15377"/>
        <dbReference type="ChEBI" id="CHEBI:43474"/>
        <dbReference type="ChEBI" id="CHEBI:57699"/>
        <dbReference type="ChEBI" id="CHEBI:57980"/>
        <dbReference type="EC" id="3.1.3.15"/>
    </reaction>
</comment>
<dbReference type="Pfam" id="PF02811">
    <property type="entry name" value="PHP"/>
    <property type="match status" value="1"/>
</dbReference>
<dbReference type="InterPro" id="IPR010140">
    <property type="entry name" value="Histidinol_P_phosphatase_HisJ"/>
</dbReference>
<dbReference type="PANTHER" id="PTHR21039">
    <property type="entry name" value="HISTIDINOL PHOSPHATASE-RELATED"/>
    <property type="match status" value="1"/>
</dbReference>
<evidence type="ECO:0000259" key="9">
    <source>
        <dbReference type="Pfam" id="PF02811"/>
    </source>
</evidence>
<gene>
    <name evidence="10" type="ORF">BJY01DRAFT_257789</name>
</gene>
<evidence type="ECO:0000256" key="3">
    <source>
        <dbReference type="ARBA" id="ARBA00013085"/>
    </source>
</evidence>
<dbReference type="Proteomes" id="UP001610446">
    <property type="component" value="Unassembled WGS sequence"/>
</dbReference>
<sequence length="323" mass="37292">MPFSHHSHSGEFCPSHARNSLEEVIQKAIAQGMETFCLSEHMPRSADQLYQEEVEAGFTSDWFVTNEAEYFKKAVQMRNKYVSKINIIIGFESEWIEAAESLILINDSLARFPFEFFVGSVHHVHHVPIDLGRDLYLQAREISGGTEERIFEDYFEAQFDMLRHLKPPVVGHFDLIRLYCDDPDLQNGGFKTWPRVWEMVLRNLKFISCYGGLLELNSAALRKGLNMPYPAADICQEFLNLQGRFCLSDDSHGIDHVGSNYHELLEFMQQQGINELHHLELSSTEGDEGVDARFPRTLCKSRSITEVKEMVYWRNLTEHNAKI</sequence>
<dbReference type="InterPro" id="IPR004013">
    <property type="entry name" value="PHP_dom"/>
</dbReference>
<evidence type="ECO:0000256" key="1">
    <source>
        <dbReference type="ARBA" id="ARBA00004970"/>
    </source>
</evidence>
<keyword evidence="4 8" id="KW-0028">Amino-acid biosynthesis</keyword>
<evidence type="ECO:0000256" key="5">
    <source>
        <dbReference type="ARBA" id="ARBA00022801"/>
    </source>
</evidence>
<evidence type="ECO:0000256" key="7">
    <source>
        <dbReference type="ARBA" id="ARBA00049158"/>
    </source>
</evidence>
<comment type="caution">
    <text evidence="10">The sequence shown here is derived from an EMBL/GenBank/DDBJ whole genome shotgun (WGS) entry which is preliminary data.</text>
</comment>
<dbReference type="Gene3D" id="3.20.20.140">
    <property type="entry name" value="Metal-dependent hydrolases"/>
    <property type="match status" value="1"/>
</dbReference>
<dbReference type="EC" id="3.1.3.15" evidence="3 8"/>
<dbReference type="CDD" id="cd12110">
    <property type="entry name" value="PHP_HisPPase_Hisj_like"/>
    <property type="match status" value="1"/>
</dbReference>
<dbReference type="PANTHER" id="PTHR21039:SF0">
    <property type="entry name" value="HISTIDINOL-PHOSPHATASE"/>
    <property type="match status" value="1"/>
</dbReference>
<evidence type="ECO:0000256" key="4">
    <source>
        <dbReference type="ARBA" id="ARBA00022605"/>
    </source>
</evidence>
<accession>A0ABR4JGW1</accession>
<comment type="similarity">
    <text evidence="2 8">Belongs to the PHP hydrolase family. HisK subfamily.</text>
</comment>
<keyword evidence="11" id="KW-1185">Reference proteome</keyword>
<protein>
    <recommendedName>
        <fullName evidence="3 8">Histidinol-phosphatase</fullName>
        <shortName evidence="8">HolPase</shortName>
        <ecNumber evidence="3 8">3.1.3.15</ecNumber>
    </recommendedName>
</protein>
<evidence type="ECO:0000256" key="8">
    <source>
        <dbReference type="RuleBase" id="RU366003"/>
    </source>
</evidence>
<keyword evidence="5 8" id="KW-0378">Hydrolase</keyword>
<dbReference type="InterPro" id="IPR016195">
    <property type="entry name" value="Pol/histidinol_Pase-like"/>
</dbReference>
<dbReference type="NCBIfam" id="TIGR01856">
    <property type="entry name" value="hisJ_fam"/>
    <property type="match status" value="1"/>
</dbReference>
<feature type="domain" description="PHP" evidence="9">
    <location>
        <begin position="5"/>
        <end position="219"/>
    </location>
</feature>
<reference evidence="10 11" key="1">
    <citation type="submission" date="2024-07" db="EMBL/GenBank/DDBJ databases">
        <title>Section-level genome sequencing and comparative genomics of Aspergillus sections Usti and Cavernicolus.</title>
        <authorList>
            <consortium name="Lawrence Berkeley National Laboratory"/>
            <person name="Nybo J.L."/>
            <person name="Vesth T.C."/>
            <person name="Theobald S."/>
            <person name="Frisvad J.C."/>
            <person name="Larsen T.O."/>
            <person name="Kjaerboelling I."/>
            <person name="Rothschild-Mancinelli K."/>
            <person name="Lyhne E.K."/>
            <person name="Kogle M.E."/>
            <person name="Barry K."/>
            <person name="Clum A."/>
            <person name="Na H."/>
            <person name="Ledsgaard L."/>
            <person name="Lin J."/>
            <person name="Lipzen A."/>
            <person name="Kuo A."/>
            <person name="Riley R."/>
            <person name="Mondo S."/>
            <person name="Labutti K."/>
            <person name="Haridas S."/>
            <person name="Pangalinan J."/>
            <person name="Salamov A.A."/>
            <person name="Simmons B.A."/>
            <person name="Magnuson J.K."/>
            <person name="Chen J."/>
            <person name="Drula E."/>
            <person name="Henrissat B."/>
            <person name="Wiebenga A."/>
            <person name="Lubbers R.J."/>
            <person name="Gomes A.C."/>
            <person name="Makela M.R."/>
            <person name="Stajich J."/>
            <person name="Grigoriev I.V."/>
            <person name="Mortensen U.H."/>
            <person name="De Vries R.P."/>
            <person name="Baker S.E."/>
            <person name="Andersen M.R."/>
        </authorList>
    </citation>
    <scope>NUCLEOTIDE SEQUENCE [LARGE SCALE GENOMIC DNA]</scope>
    <source>
        <strain evidence="10 11">CBS 123904</strain>
    </source>
</reference>
<name>A0ABR4JGW1_9EURO</name>
<evidence type="ECO:0000313" key="10">
    <source>
        <dbReference type="EMBL" id="KAL2839274.1"/>
    </source>
</evidence>